<evidence type="ECO:0000313" key="2">
    <source>
        <dbReference type="Proteomes" id="UP000008983"/>
    </source>
</evidence>
<proteinExistence type="predicted"/>
<dbReference type="InParanoid" id="G0QWF0"/>
<dbReference type="InterPro" id="IPR052994">
    <property type="entry name" value="Tiny_macrocysts_regulators"/>
</dbReference>
<gene>
    <name evidence="1" type="ORF">IMG5_131600</name>
</gene>
<dbReference type="AlphaFoldDB" id="G0QWF0"/>
<dbReference type="PANTHER" id="PTHR31600:SF2">
    <property type="entry name" value="GAMETE ENRICHED GENE 10 PROTEIN-RELATED"/>
    <property type="match status" value="1"/>
</dbReference>
<dbReference type="RefSeq" id="XP_004032038.1">
    <property type="nucleotide sequence ID" value="XM_004031990.1"/>
</dbReference>
<organism evidence="1 2">
    <name type="scientific">Ichthyophthirius multifiliis</name>
    <name type="common">White spot disease agent</name>
    <name type="synonym">Ich</name>
    <dbReference type="NCBI Taxonomy" id="5932"/>
    <lineage>
        <taxon>Eukaryota</taxon>
        <taxon>Sar</taxon>
        <taxon>Alveolata</taxon>
        <taxon>Ciliophora</taxon>
        <taxon>Intramacronucleata</taxon>
        <taxon>Oligohymenophorea</taxon>
        <taxon>Hymenostomatida</taxon>
        <taxon>Ophryoglenina</taxon>
        <taxon>Ichthyophthirius</taxon>
    </lineage>
</organism>
<dbReference type="OrthoDB" id="302428at2759"/>
<keyword evidence="2" id="KW-1185">Reference proteome</keyword>
<reference evidence="1 2" key="1">
    <citation type="submission" date="2011-07" db="EMBL/GenBank/DDBJ databases">
        <authorList>
            <person name="Coyne R."/>
            <person name="Brami D."/>
            <person name="Johnson J."/>
            <person name="Hostetler J."/>
            <person name="Hannick L."/>
            <person name="Clark T."/>
            <person name="Cassidy-Hanley D."/>
            <person name="Inman J."/>
        </authorList>
    </citation>
    <scope>NUCLEOTIDE SEQUENCE [LARGE SCALE GENOMIC DNA]</scope>
    <source>
        <strain evidence="1 2">G5</strain>
    </source>
</reference>
<accession>G0QWF0</accession>
<dbReference type="Proteomes" id="UP000008983">
    <property type="component" value="Unassembled WGS sequence"/>
</dbReference>
<dbReference type="GeneID" id="14906563"/>
<dbReference type="PANTHER" id="PTHR31600">
    <property type="entry name" value="TINY MACROCYSTS PROTEIN B-RELATED"/>
    <property type="match status" value="1"/>
</dbReference>
<feature type="non-terminal residue" evidence="1">
    <location>
        <position position="1"/>
    </location>
</feature>
<dbReference type="EMBL" id="GL983991">
    <property type="protein sequence ID" value="EGR30451.1"/>
    <property type="molecule type" value="Genomic_DNA"/>
</dbReference>
<sequence length="314" mass="37779">IFNIIYYQQNYLQQNIKEYKKSSHSNQISQEFSIQALDQIDNFQKNLIKRIGNYCQLKYKFWQKLKTEGFQNMNNFQQASIQLSNLGLELKNEYQNQLKKLNLNWAKENITFFRIKSIYFALILNDFVSALKQENIVYELLQRDSNKGNDIVQNYTIIKGNLQLLKISISKDRGRILNKSNNKIANFFNYQLQDFKQLTYINDLMPSFLKNIHNQLITNMLDRGYSKLVMNINKTFFMDKQGFITPINIYICNQDGYYDDFVMNSFLQEYKYFIYNTLNFNFIFEIQRLDQYQCQLIKYLTNDIKLKFKIKNTL</sequence>
<dbReference type="eggNOG" id="ENOG502RT40">
    <property type="taxonomic scope" value="Eukaryota"/>
</dbReference>
<protein>
    <submittedName>
        <fullName evidence="1">Uncharacterized protein</fullName>
    </submittedName>
</protein>
<name>G0QWF0_ICHMU</name>
<evidence type="ECO:0000313" key="1">
    <source>
        <dbReference type="EMBL" id="EGR30451.1"/>
    </source>
</evidence>